<dbReference type="Pfam" id="PF07690">
    <property type="entry name" value="MFS_1"/>
    <property type="match status" value="1"/>
</dbReference>
<dbReference type="GO" id="GO:0022857">
    <property type="term" value="F:transmembrane transporter activity"/>
    <property type="evidence" value="ECO:0007669"/>
    <property type="project" value="InterPro"/>
</dbReference>
<dbReference type="InterPro" id="IPR036259">
    <property type="entry name" value="MFS_trans_sf"/>
</dbReference>
<dbReference type="PROSITE" id="PS50850">
    <property type="entry name" value="MFS"/>
    <property type="match status" value="1"/>
</dbReference>
<feature type="transmembrane region" description="Helical" evidence="5">
    <location>
        <begin position="418"/>
        <end position="440"/>
    </location>
</feature>
<accession>A0AAD7NI59</accession>
<evidence type="ECO:0000256" key="4">
    <source>
        <dbReference type="ARBA" id="ARBA00023136"/>
    </source>
</evidence>
<feature type="transmembrane region" description="Helical" evidence="5">
    <location>
        <begin position="154"/>
        <end position="172"/>
    </location>
</feature>
<reference evidence="7" key="1">
    <citation type="submission" date="2023-03" db="EMBL/GenBank/DDBJ databases">
        <title>Massive genome expansion in bonnet fungi (Mycena s.s.) driven by repeated elements and novel gene families across ecological guilds.</title>
        <authorList>
            <consortium name="Lawrence Berkeley National Laboratory"/>
            <person name="Harder C.B."/>
            <person name="Miyauchi S."/>
            <person name="Viragh M."/>
            <person name="Kuo A."/>
            <person name="Thoen E."/>
            <person name="Andreopoulos B."/>
            <person name="Lu D."/>
            <person name="Skrede I."/>
            <person name="Drula E."/>
            <person name="Henrissat B."/>
            <person name="Morin E."/>
            <person name="Kohler A."/>
            <person name="Barry K."/>
            <person name="LaButti K."/>
            <person name="Morin E."/>
            <person name="Salamov A."/>
            <person name="Lipzen A."/>
            <person name="Mereny Z."/>
            <person name="Hegedus B."/>
            <person name="Baldrian P."/>
            <person name="Stursova M."/>
            <person name="Weitz H."/>
            <person name="Taylor A."/>
            <person name="Grigoriev I.V."/>
            <person name="Nagy L.G."/>
            <person name="Martin F."/>
            <person name="Kauserud H."/>
        </authorList>
    </citation>
    <scope>NUCLEOTIDE SEQUENCE</scope>
    <source>
        <strain evidence="7">CBHHK188m</strain>
    </source>
</reference>
<gene>
    <name evidence="7" type="ORF">DFH07DRAFT_812921</name>
</gene>
<feature type="transmembrane region" description="Helical" evidence="5">
    <location>
        <begin position="242"/>
        <end position="270"/>
    </location>
</feature>
<feature type="transmembrane region" description="Helical" evidence="5">
    <location>
        <begin position="393"/>
        <end position="412"/>
    </location>
</feature>
<keyword evidence="2 5" id="KW-0812">Transmembrane</keyword>
<comment type="subcellular location">
    <subcellularLocation>
        <location evidence="1">Membrane</location>
        <topology evidence="1">Multi-pass membrane protein</topology>
    </subcellularLocation>
</comment>
<keyword evidence="4 5" id="KW-0472">Membrane</keyword>
<feature type="transmembrane region" description="Helical" evidence="5">
    <location>
        <begin position="86"/>
        <end position="108"/>
    </location>
</feature>
<organism evidence="7 8">
    <name type="scientific">Mycena maculata</name>
    <dbReference type="NCBI Taxonomy" id="230809"/>
    <lineage>
        <taxon>Eukaryota</taxon>
        <taxon>Fungi</taxon>
        <taxon>Dikarya</taxon>
        <taxon>Basidiomycota</taxon>
        <taxon>Agaricomycotina</taxon>
        <taxon>Agaricomycetes</taxon>
        <taxon>Agaricomycetidae</taxon>
        <taxon>Agaricales</taxon>
        <taxon>Marasmiineae</taxon>
        <taxon>Mycenaceae</taxon>
        <taxon>Mycena</taxon>
    </lineage>
</organism>
<dbReference type="FunFam" id="1.20.1250.20:FF:000011">
    <property type="entry name" value="MFS multidrug transporter, putative"/>
    <property type="match status" value="1"/>
</dbReference>
<evidence type="ECO:0000256" key="5">
    <source>
        <dbReference type="SAM" id="Phobius"/>
    </source>
</evidence>
<feature type="transmembrane region" description="Helical" evidence="5">
    <location>
        <begin position="317"/>
        <end position="343"/>
    </location>
</feature>
<sequence>MPSEPLEAEFIHPPALSQAQEEELRQLELEGPLPFPHDYESPTETKIHSSSLHDLEAAFTHDGIHIVGFEPGTGEDPREWNCAKKWYITMATAFLCLAVALGSSIITGDLHGPVADLNTTQEIVNLTVTCFVIGFGIGPLAFAPLSEVVGRRPIYAISMLFYFIFTLPSALAKNAATLVVARQLAGLAASAPMCNVGGSVADIWSIEERGIPMAVFSTTIFMGPCIGPLVGGWIGQYAGWRWIYWVLFIFLGFCFGLTLFIPETLAPVLLRRKAAALRKVTGDEKYRSLAELDRTPFSQTLKLALLRPIVILFTEPVVLFMSFYLSFVYSLLYLLFFAFPIAFAETRGFSAGLTGVTFISIIIGIVIAMAMMPLQEKIYRKATVYGSFPEARLFPMFLGALTLPAALFIFAFTGGYAWVNFMGPCIAGAFFGFSMILLYVSANSYIIDSYSAYAASAIAAKTIMRSLIGATVPLYVNQMFAHMGFQWAGLLLAMVSVAIAPIPFVFYVYGYRIRMRSEKASKNRRMESESGMDEKGGQGV</sequence>
<dbReference type="InterPro" id="IPR011701">
    <property type="entry name" value="MFS"/>
</dbReference>
<dbReference type="Gene3D" id="1.20.1250.20">
    <property type="entry name" value="MFS general substrate transporter like domains"/>
    <property type="match status" value="1"/>
</dbReference>
<dbReference type="PANTHER" id="PTHR23502">
    <property type="entry name" value="MAJOR FACILITATOR SUPERFAMILY"/>
    <property type="match status" value="1"/>
</dbReference>
<dbReference type="GO" id="GO:0005886">
    <property type="term" value="C:plasma membrane"/>
    <property type="evidence" value="ECO:0007669"/>
    <property type="project" value="TreeGrafter"/>
</dbReference>
<keyword evidence="3 5" id="KW-1133">Transmembrane helix</keyword>
<feature type="domain" description="Major facilitator superfamily (MFS) profile" evidence="6">
    <location>
        <begin position="88"/>
        <end position="513"/>
    </location>
</feature>
<dbReference type="CDD" id="cd17323">
    <property type="entry name" value="MFS_Tpo1_MDR_like"/>
    <property type="match status" value="1"/>
</dbReference>
<evidence type="ECO:0000313" key="8">
    <source>
        <dbReference type="Proteomes" id="UP001215280"/>
    </source>
</evidence>
<feature type="transmembrane region" description="Helical" evidence="5">
    <location>
        <begin position="123"/>
        <end position="142"/>
    </location>
</feature>
<dbReference type="SUPFAM" id="SSF103473">
    <property type="entry name" value="MFS general substrate transporter"/>
    <property type="match status" value="1"/>
</dbReference>
<evidence type="ECO:0000259" key="6">
    <source>
        <dbReference type="PROSITE" id="PS50850"/>
    </source>
</evidence>
<dbReference type="Proteomes" id="UP001215280">
    <property type="component" value="Unassembled WGS sequence"/>
</dbReference>
<evidence type="ECO:0000256" key="1">
    <source>
        <dbReference type="ARBA" id="ARBA00004141"/>
    </source>
</evidence>
<name>A0AAD7NI59_9AGAR</name>
<dbReference type="EMBL" id="JARJLG010000041">
    <property type="protein sequence ID" value="KAJ7763151.1"/>
    <property type="molecule type" value="Genomic_DNA"/>
</dbReference>
<feature type="transmembrane region" description="Helical" evidence="5">
    <location>
        <begin position="349"/>
        <end position="372"/>
    </location>
</feature>
<proteinExistence type="predicted"/>
<evidence type="ECO:0000256" key="3">
    <source>
        <dbReference type="ARBA" id="ARBA00022989"/>
    </source>
</evidence>
<protein>
    <submittedName>
        <fullName evidence="7">MFS polyamine transporter</fullName>
    </submittedName>
</protein>
<keyword evidence="8" id="KW-1185">Reference proteome</keyword>
<comment type="caution">
    <text evidence="7">The sequence shown here is derived from an EMBL/GenBank/DDBJ whole genome shotgun (WGS) entry which is preliminary data.</text>
</comment>
<feature type="transmembrane region" description="Helical" evidence="5">
    <location>
        <begin position="211"/>
        <end position="230"/>
    </location>
</feature>
<dbReference type="PANTHER" id="PTHR23502:SF48">
    <property type="entry name" value="MULTIDRUG TRANSPORTER, PUTATIVE (AFU_ORTHOLOGUE AFUA_5G02700)-RELATED"/>
    <property type="match status" value="1"/>
</dbReference>
<evidence type="ECO:0000313" key="7">
    <source>
        <dbReference type="EMBL" id="KAJ7763151.1"/>
    </source>
</evidence>
<dbReference type="InterPro" id="IPR020846">
    <property type="entry name" value="MFS_dom"/>
</dbReference>
<feature type="transmembrane region" description="Helical" evidence="5">
    <location>
        <begin position="487"/>
        <end position="509"/>
    </location>
</feature>
<dbReference type="AlphaFoldDB" id="A0AAD7NI59"/>
<evidence type="ECO:0000256" key="2">
    <source>
        <dbReference type="ARBA" id="ARBA00022692"/>
    </source>
</evidence>